<dbReference type="EMBL" id="BAAATJ010000001">
    <property type="protein sequence ID" value="GAA2382309.1"/>
    <property type="molecule type" value="Genomic_DNA"/>
</dbReference>
<proteinExistence type="predicted"/>
<evidence type="ECO:0000259" key="3">
    <source>
        <dbReference type="Pfam" id="PF08541"/>
    </source>
</evidence>
<evidence type="ECO:0000256" key="2">
    <source>
        <dbReference type="ARBA" id="ARBA00023315"/>
    </source>
</evidence>
<name>A0ABN3HK46_9ACTN</name>
<organism evidence="4 5">
    <name type="scientific">Streptomyces glaucosporus</name>
    <dbReference type="NCBI Taxonomy" id="284044"/>
    <lineage>
        <taxon>Bacteria</taxon>
        <taxon>Bacillati</taxon>
        <taxon>Actinomycetota</taxon>
        <taxon>Actinomycetes</taxon>
        <taxon>Kitasatosporales</taxon>
        <taxon>Streptomycetaceae</taxon>
        <taxon>Streptomyces</taxon>
    </lineage>
</organism>
<reference evidence="4 5" key="1">
    <citation type="journal article" date="2019" name="Int. J. Syst. Evol. Microbiol.">
        <title>The Global Catalogue of Microorganisms (GCM) 10K type strain sequencing project: providing services to taxonomists for standard genome sequencing and annotation.</title>
        <authorList>
            <consortium name="The Broad Institute Genomics Platform"/>
            <consortium name="The Broad Institute Genome Sequencing Center for Infectious Disease"/>
            <person name="Wu L."/>
            <person name="Ma J."/>
        </authorList>
    </citation>
    <scope>NUCLEOTIDE SEQUENCE [LARGE SCALE GENOMIC DNA]</scope>
    <source>
        <strain evidence="4 5">JCM 6921</strain>
    </source>
</reference>
<keyword evidence="5" id="KW-1185">Reference proteome</keyword>
<dbReference type="Proteomes" id="UP001500058">
    <property type="component" value="Unassembled WGS sequence"/>
</dbReference>
<dbReference type="Pfam" id="PF08541">
    <property type="entry name" value="ACP_syn_III_C"/>
    <property type="match status" value="1"/>
</dbReference>
<dbReference type="RefSeq" id="WP_344628682.1">
    <property type="nucleotide sequence ID" value="NZ_BAAATJ010000001.1"/>
</dbReference>
<evidence type="ECO:0000256" key="1">
    <source>
        <dbReference type="ARBA" id="ARBA00022679"/>
    </source>
</evidence>
<keyword evidence="1" id="KW-0808">Transferase</keyword>
<protein>
    <submittedName>
        <fullName evidence="4">Ketoacyl-ACP synthase III</fullName>
    </submittedName>
</protein>
<comment type="caution">
    <text evidence="4">The sequence shown here is derived from an EMBL/GenBank/DDBJ whole genome shotgun (WGS) entry which is preliminary data.</text>
</comment>
<feature type="domain" description="Beta-ketoacyl-[acyl-carrier-protein] synthase III C-terminal" evidence="3">
    <location>
        <begin position="246"/>
        <end position="337"/>
    </location>
</feature>
<dbReference type="PANTHER" id="PTHR34069">
    <property type="entry name" value="3-OXOACYL-[ACYL-CARRIER-PROTEIN] SYNTHASE 3"/>
    <property type="match status" value="1"/>
</dbReference>
<dbReference type="Gene3D" id="3.40.47.10">
    <property type="match status" value="2"/>
</dbReference>
<sequence length="344" mass="37613">MRWESLYVAGLAAHLPRRVETAAKAVAEGRYDERECAANGIRQVRVSDDGETGPVMAAAAGREAVRRSGRRPGDFGPVFHAYVGHQGQDLWTPASYVRGETVGGHGLALEVRQGSNGGLASVELAAAHLAVHPDTDALVTTGDAFRLPYFDRWTSDRQQPHGDGAGALVLSSRGGFARLRATASYGDPSLEVLYRGGRWTDAPFEDGKPLRLGERQEEYLMREEDAFDRVGQRIAEGSRKVLATALDDAGIELSDARFFVHPNIAESVVEYSFYEYGLGVERSRTTYDWGQDFGHMGAGDELIGMNHVVEERDPRPGDFLVAMGVGAGFVWTVAVLEFLETPRW</sequence>
<evidence type="ECO:0000313" key="5">
    <source>
        <dbReference type="Proteomes" id="UP001500058"/>
    </source>
</evidence>
<dbReference type="InterPro" id="IPR013747">
    <property type="entry name" value="ACP_syn_III_C"/>
</dbReference>
<gene>
    <name evidence="4" type="ORF">GCM10010420_00210</name>
</gene>
<accession>A0ABN3HK46</accession>
<keyword evidence="2" id="KW-0012">Acyltransferase</keyword>
<evidence type="ECO:0000313" key="4">
    <source>
        <dbReference type="EMBL" id="GAA2382309.1"/>
    </source>
</evidence>
<dbReference type="SUPFAM" id="SSF53901">
    <property type="entry name" value="Thiolase-like"/>
    <property type="match status" value="1"/>
</dbReference>
<dbReference type="InterPro" id="IPR016039">
    <property type="entry name" value="Thiolase-like"/>
</dbReference>
<dbReference type="CDD" id="cd00827">
    <property type="entry name" value="init_cond_enzymes"/>
    <property type="match status" value="1"/>
</dbReference>
<dbReference type="PANTHER" id="PTHR34069:SF2">
    <property type="entry name" value="BETA-KETOACYL-[ACYL-CARRIER-PROTEIN] SYNTHASE III"/>
    <property type="match status" value="1"/>
</dbReference>